<keyword evidence="4 7" id="KW-0812">Transmembrane</keyword>
<evidence type="ECO:0000256" key="6">
    <source>
        <dbReference type="ARBA" id="ARBA00023136"/>
    </source>
</evidence>
<evidence type="ECO:0000256" key="7">
    <source>
        <dbReference type="RuleBase" id="RU363107"/>
    </source>
</evidence>
<dbReference type="AlphaFoldDB" id="A0AAD6RVV0"/>
<evidence type="ECO:0000256" key="1">
    <source>
        <dbReference type="ARBA" id="ARBA00002501"/>
    </source>
</evidence>
<gene>
    <name evidence="8" type="ORF">NC653_004694</name>
</gene>
<dbReference type="Pfam" id="PF03208">
    <property type="entry name" value="PRA1"/>
    <property type="match status" value="1"/>
</dbReference>
<dbReference type="GO" id="GO:0016192">
    <property type="term" value="P:vesicle-mediated transport"/>
    <property type="evidence" value="ECO:0007669"/>
    <property type="project" value="UniProtKB-ARBA"/>
</dbReference>
<dbReference type="GO" id="GO:0016020">
    <property type="term" value="C:membrane"/>
    <property type="evidence" value="ECO:0007669"/>
    <property type="project" value="UniProtKB-SubCell"/>
</dbReference>
<keyword evidence="5 7" id="KW-1133">Transmembrane helix</keyword>
<keyword evidence="9" id="KW-1185">Reference proteome</keyword>
<evidence type="ECO:0000256" key="4">
    <source>
        <dbReference type="ARBA" id="ARBA00022692"/>
    </source>
</evidence>
<dbReference type="GO" id="GO:0005794">
    <property type="term" value="C:Golgi apparatus"/>
    <property type="evidence" value="ECO:0007669"/>
    <property type="project" value="TreeGrafter"/>
</dbReference>
<organism evidence="8 9">
    <name type="scientific">Populus alba x Populus x berolinensis</name>
    <dbReference type="NCBI Taxonomy" id="444605"/>
    <lineage>
        <taxon>Eukaryota</taxon>
        <taxon>Viridiplantae</taxon>
        <taxon>Streptophyta</taxon>
        <taxon>Embryophyta</taxon>
        <taxon>Tracheophyta</taxon>
        <taxon>Spermatophyta</taxon>
        <taxon>Magnoliopsida</taxon>
        <taxon>eudicotyledons</taxon>
        <taxon>Gunneridae</taxon>
        <taxon>Pentapetalae</taxon>
        <taxon>rosids</taxon>
        <taxon>fabids</taxon>
        <taxon>Malpighiales</taxon>
        <taxon>Salicaceae</taxon>
        <taxon>Saliceae</taxon>
        <taxon>Populus</taxon>
    </lineage>
</organism>
<keyword evidence="7" id="KW-0813">Transport</keyword>
<comment type="similarity">
    <text evidence="3 7">Belongs to the PRA1 family.</text>
</comment>
<evidence type="ECO:0000313" key="8">
    <source>
        <dbReference type="EMBL" id="KAJ7015475.1"/>
    </source>
</evidence>
<comment type="function">
    <text evidence="1 7">May be involved in both secretory and endocytic intracellular trafficking in the endosomal/prevacuolar compartments.</text>
</comment>
<evidence type="ECO:0000256" key="3">
    <source>
        <dbReference type="ARBA" id="ARBA00006483"/>
    </source>
</evidence>
<sequence length="150" mass="17370">MSQPPPPSTTTTYITIHISAEDVISRSLQNFTSSFSILYPWLELFTSRSFTQPDSFTTVLTRLRTNFHHFRVNYSIIIYACGALSLIGSPFSLIIFSFVLSLWLFDTTKRLMSSPKCRSVEVINNLVRPRSNHREVNCINYKQQQQQQQQ</sequence>
<reference evidence="8 9" key="1">
    <citation type="journal article" date="2023" name="Mol. Ecol. Resour.">
        <title>Chromosome-level genome assembly of a triploid poplar Populus alba 'Berolinensis'.</title>
        <authorList>
            <person name="Chen S."/>
            <person name="Yu Y."/>
            <person name="Wang X."/>
            <person name="Wang S."/>
            <person name="Zhang T."/>
            <person name="Zhou Y."/>
            <person name="He R."/>
            <person name="Meng N."/>
            <person name="Wang Y."/>
            <person name="Liu W."/>
            <person name="Liu Z."/>
            <person name="Liu J."/>
            <person name="Guo Q."/>
            <person name="Huang H."/>
            <person name="Sederoff R.R."/>
            <person name="Wang G."/>
            <person name="Qu G."/>
            <person name="Chen S."/>
        </authorList>
    </citation>
    <scope>NUCLEOTIDE SEQUENCE [LARGE SCALE GENOMIC DNA]</scope>
    <source>
        <strain evidence="8">SC-2020</strain>
    </source>
</reference>
<dbReference type="PANTHER" id="PTHR19317:SF53">
    <property type="entry name" value="PRA1 FAMILY PROTEIN G1"/>
    <property type="match status" value="1"/>
</dbReference>
<dbReference type="Proteomes" id="UP001164929">
    <property type="component" value="Chromosome 1"/>
</dbReference>
<evidence type="ECO:0000256" key="2">
    <source>
        <dbReference type="ARBA" id="ARBA00004127"/>
    </source>
</evidence>
<protein>
    <recommendedName>
        <fullName evidence="7">PRA1 family protein</fullName>
    </recommendedName>
</protein>
<comment type="subcellular location">
    <subcellularLocation>
        <location evidence="2">Endomembrane system</location>
        <topology evidence="2">Multi-pass membrane protein</topology>
    </subcellularLocation>
    <subcellularLocation>
        <location evidence="7">Membrane</location>
        <topology evidence="7">Multi-pass membrane protein</topology>
    </subcellularLocation>
</comment>
<proteinExistence type="inferred from homology"/>
<name>A0AAD6RVV0_9ROSI</name>
<evidence type="ECO:0000256" key="5">
    <source>
        <dbReference type="ARBA" id="ARBA00022989"/>
    </source>
</evidence>
<accession>A0AAD6RVV0</accession>
<comment type="caution">
    <text evidence="8">The sequence shown here is derived from an EMBL/GenBank/DDBJ whole genome shotgun (WGS) entry which is preliminary data.</text>
</comment>
<dbReference type="EMBL" id="JAQIZT010000001">
    <property type="protein sequence ID" value="KAJ7015475.1"/>
    <property type="molecule type" value="Genomic_DNA"/>
</dbReference>
<dbReference type="InterPro" id="IPR004895">
    <property type="entry name" value="Prenylated_rab_accept_PRA1"/>
</dbReference>
<comment type="caution">
    <text evidence="7">Lacks conserved residue(s) required for the propagation of feature annotation.</text>
</comment>
<dbReference type="PANTHER" id="PTHR19317">
    <property type="entry name" value="PRENYLATED RAB ACCEPTOR 1-RELATED"/>
    <property type="match status" value="1"/>
</dbReference>
<evidence type="ECO:0000313" key="9">
    <source>
        <dbReference type="Proteomes" id="UP001164929"/>
    </source>
</evidence>
<feature type="transmembrane region" description="Helical" evidence="7">
    <location>
        <begin position="76"/>
        <end position="105"/>
    </location>
</feature>
<dbReference type="GO" id="GO:0005783">
    <property type="term" value="C:endoplasmic reticulum"/>
    <property type="evidence" value="ECO:0007669"/>
    <property type="project" value="TreeGrafter"/>
</dbReference>
<keyword evidence="6 7" id="KW-0472">Membrane</keyword>